<dbReference type="AlphaFoldDB" id="A0A221W852"/>
<name>A0A221W852_9PSEU</name>
<dbReference type="EMBL" id="CP022521">
    <property type="protein sequence ID" value="ASO21851.1"/>
    <property type="molecule type" value="Genomic_DNA"/>
</dbReference>
<dbReference type="KEGG" id="ahg:AHOG_21175"/>
<gene>
    <name evidence="1" type="ORF">AHOG_21175</name>
</gene>
<dbReference type="Gene3D" id="3.30.70.100">
    <property type="match status" value="2"/>
</dbReference>
<dbReference type="InterPro" id="IPR011008">
    <property type="entry name" value="Dimeric_a/b-barrel"/>
</dbReference>
<sequence>MSGRRDHPPAIDRADADLALMGRWLVDGPEKQARAADALLAERSGWGWLEGLISISCFAGLDGRGMLTYSQWVDEASLRHFIAVERPSMLRFVDRIVQGIERPGAVPYRVYRAAVLHENRPPFERISITVYETAGHEQQREFSDIVVDGLAASRPAGLLAVYMHVSLDGHRVFQYMEWAEHGAYDEYVGMYANREQLRMVARFPGAWLIEVGQYRFLGGVETVG</sequence>
<dbReference type="Proteomes" id="UP000204221">
    <property type="component" value="Chromosome"/>
</dbReference>
<dbReference type="SUPFAM" id="SSF54909">
    <property type="entry name" value="Dimeric alpha+beta barrel"/>
    <property type="match status" value="1"/>
</dbReference>
<evidence type="ECO:0000313" key="2">
    <source>
        <dbReference type="Proteomes" id="UP000204221"/>
    </source>
</evidence>
<protein>
    <submittedName>
        <fullName evidence="1">Uncharacterized protein</fullName>
    </submittedName>
</protein>
<keyword evidence="2" id="KW-1185">Reference proteome</keyword>
<evidence type="ECO:0000313" key="1">
    <source>
        <dbReference type="EMBL" id="ASO21851.1"/>
    </source>
</evidence>
<dbReference type="OrthoDB" id="1493813at2"/>
<reference evidence="1 2" key="1">
    <citation type="submission" date="2017-07" db="EMBL/GenBank/DDBJ databases">
        <title>Complete genome sequence of Actinoalloteichus hoggarensis DSM 45943, type strain of Actinoalloteichus hoggarensis.</title>
        <authorList>
            <person name="Ruckert C."/>
            <person name="Nouioui I."/>
            <person name="Willmese J."/>
            <person name="van Wezel G."/>
            <person name="Klenk H.-P."/>
            <person name="Kalinowski J."/>
            <person name="Zotchev S.B."/>
        </authorList>
    </citation>
    <scope>NUCLEOTIDE SEQUENCE [LARGE SCALE GENOMIC DNA]</scope>
    <source>
        <strain evidence="1 2">DSM 45943</strain>
    </source>
</reference>
<dbReference type="RefSeq" id="WP_157736964.1">
    <property type="nucleotide sequence ID" value="NZ_CP022521.1"/>
</dbReference>
<organism evidence="1 2">
    <name type="scientific">Actinoalloteichus hoggarensis</name>
    <dbReference type="NCBI Taxonomy" id="1470176"/>
    <lineage>
        <taxon>Bacteria</taxon>
        <taxon>Bacillati</taxon>
        <taxon>Actinomycetota</taxon>
        <taxon>Actinomycetes</taxon>
        <taxon>Pseudonocardiales</taxon>
        <taxon>Pseudonocardiaceae</taxon>
        <taxon>Actinoalloteichus</taxon>
    </lineage>
</organism>
<proteinExistence type="predicted"/>
<accession>A0A221W852</accession>